<gene>
    <name evidence="1" type="ORF">HGB48_01545</name>
</gene>
<evidence type="ECO:0000313" key="1">
    <source>
        <dbReference type="EMBL" id="NKZ02450.1"/>
    </source>
</evidence>
<sequence>MTTPKAADPQRIALHGKDLTDQVVPRLRTAGDKLNTDGTYNLEGGDFSITCSAASAAYPIAVQFGFEDVKLLMETAKGFAEKIDTTAKTYADAERSSTV</sequence>
<comment type="caution">
    <text evidence="1">The sequence shown here is derived from an EMBL/GenBank/DDBJ whole genome shotgun (WGS) entry which is preliminary data.</text>
</comment>
<dbReference type="Proteomes" id="UP000579250">
    <property type="component" value="Unassembled WGS sequence"/>
</dbReference>
<proteinExistence type="predicted"/>
<accession>A0A846YNX4</accession>
<dbReference type="EMBL" id="JAAXPI010000001">
    <property type="protein sequence ID" value="NKZ02450.1"/>
    <property type="molecule type" value="Genomic_DNA"/>
</dbReference>
<evidence type="ECO:0000313" key="2">
    <source>
        <dbReference type="Proteomes" id="UP000579250"/>
    </source>
</evidence>
<organism evidence="1 2">
    <name type="scientific">Actinomadura latina</name>
    <dbReference type="NCBI Taxonomy" id="163603"/>
    <lineage>
        <taxon>Bacteria</taxon>
        <taxon>Bacillati</taxon>
        <taxon>Actinomycetota</taxon>
        <taxon>Actinomycetes</taxon>
        <taxon>Streptosporangiales</taxon>
        <taxon>Thermomonosporaceae</taxon>
        <taxon>Actinomadura</taxon>
    </lineage>
</organism>
<name>A0A846YNX4_9ACTN</name>
<protein>
    <submittedName>
        <fullName evidence="1">Uncharacterized protein</fullName>
    </submittedName>
</protein>
<dbReference type="RefSeq" id="WP_067634346.1">
    <property type="nucleotide sequence ID" value="NZ_JAAXPI010000001.1"/>
</dbReference>
<keyword evidence="2" id="KW-1185">Reference proteome</keyword>
<dbReference type="AlphaFoldDB" id="A0A846YNX4"/>
<reference evidence="1 2" key="1">
    <citation type="submission" date="2020-04" db="EMBL/GenBank/DDBJ databases">
        <title>MicrobeNet Type strains.</title>
        <authorList>
            <person name="Nicholson A.C."/>
        </authorList>
    </citation>
    <scope>NUCLEOTIDE SEQUENCE [LARGE SCALE GENOMIC DNA]</scope>
    <source>
        <strain evidence="1 2">ATCC BAA-277</strain>
    </source>
</reference>